<gene>
    <name evidence="2" type="ORF">A8950_3020</name>
</gene>
<dbReference type="InterPro" id="IPR020843">
    <property type="entry name" value="ER"/>
</dbReference>
<dbReference type="EMBL" id="SNYW01000011">
    <property type="protein sequence ID" value="TDQ80490.1"/>
    <property type="molecule type" value="Genomic_DNA"/>
</dbReference>
<protein>
    <submittedName>
        <fullName evidence="2">NADPH:quinone reductase-like Zn-dependent oxidoreductase</fullName>
    </submittedName>
</protein>
<dbReference type="RefSeq" id="WP_133614478.1">
    <property type="nucleotide sequence ID" value="NZ_SNYW01000011.1"/>
</dbReference>
<dbReference type="AlphaFoldDB" id="A0A4R6WNF9"/>
<dbReference type="Proteomes" id="UP000295783">
    <property type="component" value="Unassembled WGS sequence"/>
</dbReference>
<dbReference type="OrthoDB" id="9805883at2"/>
<dbReference type="Pfam" id="PF00107">
    <property type="entry name" value="ADH_zinc_N"/>
    <property type="match status" value="1"/>
</dbReference>
<name>A0A4R6WNF9_9PROT</name>
<evidence type="ECO:0000313" key="3">
    <source>
        <dbReference type="Proteomes" id="UP000295783"/>
    </source>
</evidence>
<reference evidence="2 3" key="1">
    <citation type="submission" date="2019-03" db="EMBL/GenBank/DDBJ databases">
        <title>Genomic Encyclopedia of Type Strains, Phase III (KMG-III): the genomes of soil and plant-associated and newly described type strains.</title>
        <authorList>
            <person name="Whitman W."/>
        </authorList>
    </citation>
    <scope>NUCLEOTIDE SEQUENCE [LARGE SCALE GENOMIC DNA]</scope>
    <source>
        <strain evidence="2 3">CGMCC 1.7660</strain>
    </source>
</reference>
<dbReference type="InterPro" id="IPR051397">
    <property type="entry name" value="Zn-ADH-like_protein"/>
</dbReference>
<dbReference type="CDD" id="cd08268">
    <property type="entry name" value="MDR2"/>
    <property type="match status" value="1"/>
</dbReference>
<feature type="domain" description="Enoyl reductase (ER)" evidence="1">
    <location>
        <begin position="11"/>
        <end position="337"/>
    </location>
</feature>
<dbReference type="InterPro" id="IPR011032">
    <property type="entry name" value="GroES-like_sf"/>
</dbReference>
<accession>A0A4R6WNF9</accession>
<dbReference type="SUPFAM" id="SSF50129">
    <property type="entry name" value="GroES-like"/>
    <property type="match status" value="1"/>
</dbReference>
<keyword evidence="3" id="KW-1185">Reference proteome</keyword>
<dbReference type="Gene3D" id="3.90.180.10">
    <property type="entry name" value="Medium-chain alcohol dehydrogenases, catalytic domain"/>
    <property type="match status" value="1"/>
</dbReference>
<dbReference type="SMART" id="SM00829">
    <property type="entry name" value="PKS_ER"/>
    <property type="match status" value="1"/>
</dbReference>
<dbReference type="Pfam" id="PF08240">
    <property type="entry name" value="ADH_N"/>
    <property type="match status" value="1"/>
</dbReference>
<dbReference type="PANTHER" id="PTHR43677">
    <property type="entry name" value="SHORT-CHAIN DEHYDROGENASE/REDUCTASE"/>
    <property type="match status" value="1"/>
</dbReference>
<dbReference type="GO" id="GO:0016491">
    <property type="term" value="F:oxidoreductase activity"/>
    <property type="evidence" value="ECO:0007669"/>
    <property type="project" value="InterPro"/>
</dbReference>
<dbReference type="InterPro" id="IPR013149">
    <property type="entry name" value="ADH-like_C"/>
</dbReference>
<dbReference type="InterPro" id="IPR036291">
    <property type="entry name" value="NAD(P)-bd_dom_sf"/>
</dbReference>
<evidence type="ECO:0000259" key="1">
    <source>
        <dbReference type="SMART" id="SM00829"/>
    </source>
</evidence>
<dbReference type="InterPro" id="IPR013154">
    <property type="entry name" value="ADH-like_N"/>
</dbReference>
<dbReference type="SUPFAM" id="SSF51735">
    <property type="entry name" value="NAD(P)-binding Rossmann-fold domains"/>
    <property type="match status" value="1"/>
</dbReference>
<comment type="caution">
    <text evidence="2">The sequence shown here is derived from an EMBL/GenBank/DDBJ whole genome shotgun (WGS) entry which is preliminary data.</text>
</comment>
<proteinExistence type="predicted"/>
<dbReference type="PANTHER" id="PTHR43677:SF4">
    <property type="entry name" value="QUINONE OXIDOREDUCTASE-LIKE PROTEIN 2"/>
    <property type="match status" value="1"/>
</dbReference>
<dbReference type="Gene3D" id="3.40.50.720">
    <property type="entry name" value="NAD(P)-binding Rossmann-like Domain"/>
    <property type="match status" value="1"/>
</dbReference>
<organism evidence="2 3">
    <name type="scientific">Dongia mobilis</name>
    <dbReference type="NCBI Taxonomy" id="578943"/>
    <lineage>
        <taxon>Bacteria</taxon>
        <taxon>Pseudomonadati</taxon>
        <taxon>Pseudomonadota</taxon>
        <taxon>Alphaproteobacteria</taxon>
        <taxon>Rhodospirillales</taxon>
        <taxon>Dongiaceae</taxon>
        <taxon>Dongia</taxon>
    </lineage>
</organism>
<evidence type="ECO:0000313" key="2">
    <source>
        <dbReference type="EMBL" id="TDQ80490.1"/>
    </source>
</evidence>
<sequence>MSRVIRFDRFGPADVLQCVDVPTPSPGKGEVLVQVEAIGVSWEDVLWRQNLAAEPAQLPAGIGSELAGTVAALGADIGDLALGQHVASFKAHTPNSYPAYGESMVMPREALTAYEPRADFGAAEAATHYTAMLSAYLALTHIARLKPGQRVLVTESGLCIGGAMVQVAHALGAEVIAATRFAGKEELLKALGASSVVLTEEQDLALTVARLTDTRGVEVIADGCGGHQMAVLGDIAAPCGKLILYGLDGGNEAAFPAWTAFRKHLQFAPFSLVDYTGQLELGIRCNKEAVKPALDWINRETAAGRLKTKVARRFPFADFVAAHEYLEAHPGLGRVVLTL</sequence>